<organism evidence="1 2">
    <name type="scientific">Clostridium kluyveri</name>
    <dbReference type="NCBI Taxonomy" id="1534"/>
    <lineage>
        <taxon>Bacteria</taxon>
        <taxon>Bacillati</taxon>
        <taxon>Bacillota</taxon>
        <taxon>Clostridia</taxon>
        <taxon>Eubacteriales</taxon>
        <taxon>Clostridiaceae</taxon>
        <taxon>Clostridium</taxon>
    </lineage>
</organism>
<sequence>MAGDIPTISHEIGHHLDKLYRLNALVKSNSKFNGEIMSLGEEQAKLQKLDADGQRSEGIAELARKYLTDEDLSNITFANTFEKNAG</sequence>
<dbReference type="EMBL" id="CP018335">
    <property type="protein sequence ID" value="APM37956.1"/>
    <property type="molecule type" value="Genomic_DNA"/>
</dbReference>
<accession>A0A1L5F4L2</accession>
<proteinExistence type="predicted"/>
<evidence type="ECO:0000313" key="1">
    <source>
        <dbReference type="EMBL" id="APM37956.1"/>
    </source>
</evidence>
<reference evidence="1 2" key="1">
    <citation type="submission" date="2016-12" db="EMBL/GenBank/DDBJ databases">
        <title>Complete genome sequence of Clostridium kluyveri JZZ isolated from the pit mud of a Chinese flavor liquor-making factory.</title>
        <authorList>
            <person name="Wang Y."/>
        </authorList>
    </citation>
    <scope>NUCLEOTIDE SEQUENCE [LARGE SCALE GENOMIC DNA]</scope>
    <source>
        <strain evidence="1 2">JZZ</strain>
    </source>
</reference>
<name>A0A1L5F4L2_CLOKL</name>
<dbReference type="OrthoDB" id="9803716at2"/>
<dbReference type="RefSeq" id="WP_073537652.1">
    <property type="nucleotide sequence ID" value="NZ_CP018335.1"/>
</dbReference>
<gene>
    <name evidence="1" type="ORF">BS101_04005</name>
</gene>
<dbReference type="Proteomes" id="UP000184604">
    <property type="component" value="Chromosome"/>
</dbReference>
<protein>
    <submittedName>
        <fullName evidence="1">Uncharacterized protein</fullName>
    </submittedName>
</protein>
<dbReference type="AlphaFoldDB" id="A0A1L5F4L2"/>
<evidence type="ECO:0000313" key="2">
    <source>
        <dbReference type="Proteomes" id="UP000184604"/>
    </source>
</evidence>